<proteinExistence type="predicted"/>
<dbReference type="PANTHER" id="PTHR11707">
    <property type="entry name" value="L-ASPARAGINASE"/>
    <property type="match status" value="1"/>
</dbReference>
<name>A0A2J0ME82_9BACT</name>
<protein>
    <submittedName>
        <fullName evidence="2">Asparaginase</fullName>
    </submittedName>
</protein>
<dbReference type="EMBL" id="PFOX01000025">
    <property type="protein sequence ID" value="PIZ86042.1"/>
    <property type="molecule type" value="Genomic_DNA"/>
</dbReference>
<sequence length="124" mass="13883">MFTEVCMKDSRSLNINDMKKILNHINHTKLKKIIITHGTYTMPDTARYLASNLKKKGQVIILTGSMIPLTGFAPSDAPFNLGYSLSAVKYLLPGVYVCMNGQIFTHQEVAKRISEGKFVSVFNK</sequence>
<dbReference type="PROSITE" id="PS51732">
    <property type="entry name" value="ASN_GLN_ASE_3"/>
    <property type="match status" value="1"/>
</dbReference>
<reference evidence="3" key="1">
    <citation type="submission" date="2017-09" db="EMBL/GenBank/DDBJ databases">
        <title>Depth-based differentiation of microbial function through sediment-hosted aquifers and enrichment of novel symbionts in the deep terrestrial subsurface.</title>
        <authorList>
            <person name="Probst A.J."/>
            <person name="Ladd B."/>
            <person name="Jarett J.K."/>
            <person name="Geller-Mcgrath D.E."/>
            <person name="Sieber C.M.K."/>
            <person name="Emerson J.B."/>
            <person name="Anantharaman K."/>
            <person name="Thomas B.C."/>
            <person name="Malmstrom R."/>
            <person name="Stieglmeier M."/>
            <person name="Klingl A."/>
            <person name="Woyke T."/>
            <person name="Ryan C.M."/>
            <person name="Banfield J.F."/>
        </authorList>
    </citation>
    <scope>NUCLEOTIDE SEQUENCE [LARGE SCALE GENOMIC DNA]</scope>
</reference>
<feature type="domain" description="L-asparaginase N-terminal" evidence="1">
    <location>
        <begin position="4"/>
        <end position="113"/>
    </location>
</feature>
<dbReference type="InterPro" id="IPR036152">
    <property type="entry name" value="Asp/glu_Ase-like_sf"/>
</dbReference>
<dbReference type="PANTHER" id="PTHR11707:SF28">
    <property type="entry name" value="60 KDA LYSOPHOSPHOLIPASE"/>
    <property type="match status" value="1"/>
</dbReference>
<evidence type="ECO:0000313" key="2">
    <source>
        <dbReference type="EMBL" id="PIZ86042.1"/>
    </source>
</evidence>
<dbReference type="AlphaFoldDB" id="A0A2J0ME82"/>
<evidence type="ECO:0000313" key="3">
    <source>
        <dbReference type="Proteomes" id="UP000229132"/>
    </source>
</evidence>
<dbReference type="Pfam" id="PF00710">
    <property type="entry name" value="Asparaginase"/>
    <property type="match status" value="1"/>
</dbReference>
<dbReference type="InterPro" id="IPR027474">
    <property type="entry name" value="L-asparaginase_N"/>
</dbReference>
<accession>A0A2J0ME82</accession>
<evidence type="ECO:0000259" key="1">
    <source>
        <dbReference type="Pfam" id="PF00710"/>
    </source>
</evidence>
<dbReference type="InterPro" id="IPR006034">
    <property type="entry name" value="Asparaginase/glutaminase-like"/>
</dbReference>
<dbReference type="Proteomes" id="UP000229132">
    <property type="component" value="Unassembled WGS sequence"/>
</dbReference>
<dbReference type="InterPro" id="IPR037152">
    <property type="entry name" value="L-asparaginase_N_sf"/>
</dbReference>
<gene>
    <name evidence="2" type="ORF">COX94_01245</name>
</gene>
<dbReference type="SUPFAM" id="SSF53774">
    <property type="entry name" value="Glutaminase/Asparaginase"/>
    <property type="match status" value="1"/>
</dbReference>
<comment type="caution">
    <text evidence="2">The sequence shown here is derived from an EMBL/GenBank/DDBJ whole genome shotgun (WGS) entry which is preliminary data.</text>
</comment>
<dbReference type="GO" id="GO:0004067">
    <property type="term" value="F:asparaginase activity"/>
    <property type="evidence" value="ECO:0007669"/>
    <property type="project" value="UniProtKB-UniRule"/>
</dbReference>
<dbReference type="PIRSF" id="PIRSF001220">
    <property type="entry name" value="L-ASNase_gatD"/>
    <property type="match status" value="1"/>
</dbReference>
<organism evidence="2 3">
    <name type="scientific">Candidatus Nomurabacteria bacterium CG_4_10_14_0_2_um_filter_33_9</name>
    <dbReference type="NCBI Taxonomy" id="1974728"/>
    <lineage>
        <taxon>Bacteria</taxon>
        <taxon>Candidatus Nomuraibacteriota</taxon>
    </lineage>
</organism>
<dbReference type="PIRSF" id="PIRSF500176">
    <property type="entry name" value="L_ASNase"/>
    <property type="match status" value="1"/>
</dbReference>
<dbReference type="Gene3D" id="3.40.50.1170">
    <property type="entry name" value="L-asparaginase, N-terminal domain"/>
    <property type="match status" value="1"/>
</dbReference>